<dbReference type="PANTHER" id="PTHR42735:SF6">
    <property type="entry name" value="SPHINGOSINE-1-PHOSPHATE LYASE 1"/>
    <property type="match status" value="1"/>
</dbReference>
<dbReference type="InterPro" id="IPR002129">
    <property type="entry name" value="PyrdxlP-dep_de-COase"/>
</dbReference>
<keyword evidence="3 5" id="KW-0456">Lyase</keyword>
<dbReference type="Gene3D" id="6.10.140.2150">
    <property type="match status" value="1"/>
</dbReference>
<organism evidence="6 7">
    <name type="scientific">Legionella dresdenensis</name>
    <dbReference type="NCBI Taxonomy" id="450200"/>
    <lineage>
        <taxon>Bacteria</taxon>
        <taxon>Pseudomonadati</taxon>
        <taxon>Pseudomonadota</taxon>
        <taxon>Gammaproteobacteria</taxon>
        <taxon>Legionellales</taxon>
        <taxon>Legionellaceae</taxon>
        <taxon>Legionella</taxon>
    </lineage>
</organism>
<dbReference type="EMBL" id="JBHSAB010000023">
    <property type="protein sequence ID" value="MFC3909265.1"/>
    <property type="molecule type" value="Genomic_DNA"/>
</dbReference>
<evidence type="ECO:0000256" key="5">
    <source>
        <dbReference type="RuleBase" id="RU000382"/>
    </source>
</evidence>
<dbReference type="Proteomes" id="UP001595758">
    <property type="component" value="Unassembled WGS sequence"/>
</dbReference>
<proteinExistence type="inferred from homology"/>
<dbReference type="Gene3D" id="3.40.640.10">
    <property type="entry name" value="Type I PLP-dependent aspartate aminotransferase-like (Major domain)"/>
    <property type="match status" value="1"/>
</dbReference>
<accession>A0ABV8CG13</accession>
<comment type="cofactor">
    <cofactor evidence="1 5">
        <name>pyridoxal 5'-phosphate</name>
        <dbReference type="ChEBI" id="CHEBI:597326"/>
    </cofactor>
</comment>
<dbReference type="InterPro" id="IPR050477">
    <property type="entry name" value="GrpII_AminoAcid_Decarb"/>
</dbReference>
<dbReference type="Gene3D" id="3.90.1150.10">
    <property type="entry name" value="Aspartate Aminotransferase, domain 1"/>
    <property type="match status" value="1"/>
</dbReference>
<dbReference type="SUPFAM" id="SSF53383">
    <property type="entry name" value="PLP-dependent transferases"/>
    <property type="match status" value="1"/>
</dbReference>
<dbReference type="InterPro" id="IPR015424">
    <property type="entry name" value="PyrdxlP-dep_Trfase"/>
</dbReference>
<dbReference type="PANTHER" id="PTHR42735">
    <property type="match status" value="1"/>
</dbReference>
<dbReference type="Pfam" id="PF00282">
    <property type="entry name" value="Pyridoxal_deC"/>
    <property type="match status" value="1"/>
</dbReference>
<comment type="similarity">
    <text evidence="4">Belongs to the group II decarboxylase family. Sphingosine-1-phosphate lyase subfamily.</text>
</comment>
<protein>
    <submittedName>
        <fullName evidence="6">Pyridoxal phosphate-dependent decarboxylase family protein</fullName>
    </submittedName>
</protein>
<evidence type="ECO:0000256" key="4">
    <source>
        <dbReference type="ARBA" id="ARBA00038302"/>
    </source>
</evidence>
<evidence type="ECO:0000313" key="6">
    <source>
        <dbReference type="EMBL" id="MFC3909265.1"/>
    </source>
</evidence>
<evidence type="ECO:0000256" key="1">
    <source>
        <dbReference type="ARBA" id="ARBA00001933"/>
    </source>
</evidence>
<dbReference type="RefSeq" id="WP_382343314.1">
    <property type="nucleotide sequence ID" value="NZ_JBHSAB010000023.1"/>
</dbReference>
<keyword evidence="2 5" id="KW-0663">Pyridoxal phosphate</keyword>
<evidence type="ECO:0000256" key="2">
    <source>
        <dbReference type="ARBA" id="ARBA00022898"/>
    </source>
</evidence>
<name>A0ABV8CG13_9GAMM</name>
<evidence type="ECO:0000313" key="7">
    <source>
        <dbReference type="Proteomes" id="UP001595758"/>
    </source>
</evidence>
<keyword evidence="7" id="KW-1185">Reference proteome</keyword>
<evidence type="ECO:0000256" key="3">
    <source>
        <dbReference type="ARBA" id="ARBA00023239"/>
    </source>
</evidence>
<comment type="caution">
    <text evidence="6">The sequence shown here is derived from an EMBL/GenBank/DDBJ whole genome shotgun (WGS) entry which is preliminary data.</text>
</comment>
<reference evidence="7" key="1">
    <citation type="journal article" date="2019" name="Int. J. Syst. Evol. Microbiol.">
        <title>The Global Catalogue of Microorganisms (GCM) 10K type strain sequencing project: providing services to taxonomists for standard genome sequencing and annotation.</title>
        <authorList>
            <consortium name="The Broad Institute Genomics Platform"/>
            <consortium name="The Broad Institute Genome Sequencing Center for Infectious Disease"/>
            <person name="Wu L."/>
            <person name="Ma J."/>
        </authorList>
    </citation>
    <scope>NUCLEOTIDE SEQUENCE [LARGE SCALE GENOMIC DNA]</scope>
    <source>
        <strain evidence="7">CCUG 59858</strain>
    </source>
</reference>
<dbReference type="InterPro" id="IPR015421">
    <property type="entry name" value="PyrdxlP-dep_Trfase_major"/>
</dbReference>
<dbReference type="InterPro" id="IPR015422">
    <property type="entry name" value="PyrdxlP-dep_Trfase_small"/>
</dbReference>
<sequence length="584" mass="64242">MLKFITALLSASTKKLDKSLKNIPTHQIILATAAILFLFDKYPMLARMYRSRHNSSVKQSALDVAYGIFKNLPPLKQYINKELAQNISSINKELQAERANMRLKKELPEESVPAHEILQAFGIEPAACNYDFSAAPNKPSAKKLVVQKGDGQDSGTLYAVHTEELTALLKETFASTALSNPMHNKWPRISAMRSEITQWALKLFGGSEHDYGLLTHGGTTSIIEAMAAYVIAARNRGIAQPEIVIPETAHAAFKKAAQLTGATLITVPVDPKTGAVSAKTMEKYLSDNTAVMVGSAPSFMYGICDPISELSELALRKKIPFHVDACLGGFLTAFADTSANPMDFRLPGVTSISADFHKYGLCPKGTSICMFRSDAPALPVFSAADWAGGLYATPGILDGSTSGARIAEIYTTMSYYGHKKYREITNNIVELRKTIQGLFVKLTQEDSGLTENDIYIFGDPQWSVLGFRSANLNCFSIMEEMKKRGWELNALQNPDGFHMCLTHVHTLMPDFAKKFIEDLQNAVAAVKKYGKDHKPANIVKVYGKIKMMPNEVQQRACVDYEKARLFFHADVPGVSSGSTFTPQV</sequence>
<gene>
    <name evidence="6" type="ORF">ACFORL_09290</name>
</gene>